<dbReference type="InterPro" id="IPR014729">
    <property type="entry name" value="Rossmann-like_a/b/a_fold"/>
</dbReference>
<dbReference type="NCBIfam" id="NF000841">
    <property type="entry name" value="PRK00071.1-4"/>
    <property type="match status" value="1"/>
</dbReference>
<dbReference type="PANTHER" id="PTHR39321">
    <property type="entry name" value="NICOTINATE-NUCLEOTIDE ADENYLYLTRANSFERASE-RELATED"/>
    <property type="match status" value="1"/>
</dbReference>
<keyword evidence="3 10" id="KW-0662">Pyridine nucleotide biosynthesis</keyword>
<dbReference type="NCBIfam" id="NF000840">
    <property type="entry name" value="PRK00071.1-3"/>
    <property type="match status" value="1"/>
</dbReference>
<evidence type="ECO:0000256" key="2">
    <source>
        <dbReference type="ARBA" id="ARBA00005019"/>
    </source>
</evidence>
<feature type="domain" description="Cytidyltransferase-like" evidence="11">
    <location>
        <begin position="6"/>
        <end position="163"/>
    </location>
</feature>
<evidence type="ECO:0000256" key="4">
    <source>
        <dbReference type="ARBA" id="ARBA00022679"/>
    </source>
</evidence>
<organism evidence="12 13">
    <name type="scientific">Terrilactibacillus laevilacticus</name>
    <dbReference type="NCBI Taxonomy" id="1380157"/>
    <lineage>
        <taxon>Bacteria</taxon>
        <taxon>Bacillati</taxon>
        <taxon>Bacillota</taxon>
        <taxon>Bacilli</taxon>
        <taxon>Bacillales</taxon>
        <taxon>Bacillaceae</taxon>
        <taxon>Terrilactibacillus</taxon>
    </lineage>
</organism>
<dbReference type="EMBL" id="JBHUMR010000014">
    <property type="protein sequence ID" value="MFD2618241.1"/>
    <property type="molecule type" value="Genomic_DNA"/>
</dbReference>
<name>A0ABW5PTM8_9BACI</name>
<comment type="pathway">
    <text evidence="2 10">Cofactor biosynthesis; NAD(+) biosynthesis; deamido-NAD(+) from nicotinate D-ribonucleotide: step 1/1.</text>
</comment>
<keyword evidence="7 10" id="KW-0067">ATP-binding</keyword>
<keyword evidence="4 10" id="KW-0808">Transferase</keyword>
<keyword evidence="8 10" id="KW-0520">NAD</keyword>
<evidence type="ECO:0000313" key="13">
    <source>
        <dbReference type="Proteomes" id="UP001597458"/>
    </source>
</evidence>
<evidence type="ECO:0000256" key="7">
    <source>
        <dbReference type="ARBA" id="ARBA00022840"/>
    </source>
</evidence>
<gene>
    <name evidence="10" type="primary">nadD</name>
    <name evidence="12" type="ORF">ACFSTF_13075</name>
</gene>
<evidence type="ECO:0000256" key="9">
    <source>
        <dbReference type="ARBA" id="ARBA00048721"/>
    </source>
</evidence>
<dbReference type="GO" id="GO:0004515">
    <property type="term" value="F:nicotinate-nucleotide adenylyltransferase activity"/>
    <property type="evidence" value="ECO:0007669"/>
    <property type="project" value="UniProtKB-EC"/>
</dbReference>
<comment type="catalytic activity">
    <reaction evidence="9 10">
        <text>nicotinate beta-D-ribonucleotide + ATP + H(+) = deamido-NAD(+) + diphosphate</text>
        <dbReference type="Rhea" id="RHEA:22860"/>
        <dbReference type="ChEBI" id="CHEBI:15378"/>
        <dbReference type="ChEBI" id="CHEBI:30616"/>
        <dbReference type="ChEBI" id="CHEBI:33019"/>
        <dbReference type="ChEBI" id="CHEBI:57502"/>
        <dbReference type="ChEBI" id="CHEBI:58437"/>
        <dbReference type="EC" id="2.7.7.18"/>
    </reaction>
</comment>
<keyword evidence="13" id="KW-1185">Reference proteome</keyword>
<evidence type="ECO:0000256" key="1">
    <source>
        <dbReference type="ARBA" id="ARBA00002324"/>
    </source>
</evidence>
<dbReference type="NCBIfam" id="TIGR00125">
    <property type="entry name" value="cyt_tran_rel"/>
    <property type="match status" value="1"/>
</dbReference>
<evidence type="ECO:0000256" key="3">
    <source>
        <dbReference type="ARBA" id="ARBA00022642"/>
    </source>
</evidence>
<evidence type="ECO:0000256" key="8">
    <source>
        <dbReference type="ARBA" id="ARBA00023027"/>
    </source>
</evidence>
<dbReference type="InterPro" id="IPR005248">
    <property type="entry name" value="NadD/NMNAT"/>
</dbReference>
<dbReference type="Pfam" id="PF01467">
    <property type="entry name" value="CTP_transf_like"/>
    <property type="match status" value="1"/>
</dbReference>
<dbReference type="SUPFAM" id="SSF52374">
    <property type="entry name" value="Nucleotidylyl transferase"/>
    <property type="match status" value="1"/>
</dbReference>
<comment type="function">
    <text evidence="1 10">Catalyzes the reversible adenylation of nicotinate mononucleotide (NaMN) to nicotinic acid adenine dinucleotide (NaAD).</text>
</comment>
<dbReference type="Gene3D" id="3.40.50.620">
    <property type="entry name" value="HUPs"/>
    <property type="match status" value="1"/>
</dbReference>
<evidence type="ECO:0000256" key="5">
    <source>
        <dbReference type="ARBA" id="ARBA00022695"/>
    </source>
</evidence>
<dbReference type="CDD" id="cd02165">
    <property type="entry name" value="NMNAT"/>
    <property type="match status" value="1"/>
</dbReference>
<protein>
    <recommendedName>
        <fullName evidence="10">Probable nicotinate-nucleotide adenylyltransferase</fullName>
        <ecNumber evidence="10">2.7.7.18</ecNumber>
    </recommendedName>
    <alternativeName>
        <fullName evidence="10">Deamido-NAD(+) diphosphorylase</fullName>
    </alternativeName>
    <alternativeName>
        <fullName evidence="10">Deamido-NAD(+) pyrophosphorylase</fullName>
    </alternativeName>
    <alternativeName>
        <fullName evidence="10">Nicotinate mononucleotide adenylyltransferase</fullName>
        <shortName evidence="10">NaMN adenylyltransferase</shortName>
    </alternativeName>
</protein>
<reference evidence="13" key="1">
    <citation type="journal article" date="2019" name="Int. J. Syst. Evol. Microbiol.">
        <title>The Global Catalogue of Microorganisms (GCM) 10K type strain sequencing project: providing services to taxonomists for standard genome sequencing and annotation.</title>
        <authorList>
            <consortium name="The Broad Institute Genomics Platform"/>
            <consortium name="The Broad Institute Genome Sequencing Center for Infectious Disease"/>
            <person name="Wu L."/>
            <person name="Ma J."/>
        </authorList>
    </citation>
    <scope>NUCLEOTIDE SEQUENCE [LARGE SCALE GENOMIC DNA]</scope>
    <source>
        <strain evidence="13">TISTR 2241</strain>
    </source>
</reference>
<dbReference type="InterPro" id="IPR004821">
    <property type="entry name" value="Cyt_trans-like"/>
</dbReference>
<dbReference type="NCBIfam" id="TIGR00482">
    <property type="entry name" value="nicotinate (nicotinamide) nucleotide adenylyltransferase"/>
    <property type="match status" value="1"/>
</dbReference>
<dbReference type="EC" id="2.7.7.18" evidence="10"/>
<dbReference type="HAMAP" id="MF_00244">
    <property type="entry name" value="NaMN_adenylyltr"/>
    <property type="match status" value="1"/>
</dbReference>
<dbReference type="RefSeq" id="WP_141189985.1">
    <property type="nucleotide sequence ID" value="NZ_JBHUMR010000014.1"/>
</dbReference>
<dbReference type="Proteomes" id="UP001597458">
    <property type="component" value="Unassembled WGS sequence"/>
</dbReference>
<evidence type="ECO:0000259" key="11">
    <source>
        <dbReference type="Pfam" id="PF01467"/>
    </source>
</evidence>
<comment type="similarity">
    <text evidence="10">Belongs to the NadD family.</text>
</comment>
<evidence type="ECO:0000256" key="10">
    <source>
        <dbReference type="HAMAP-Rule" id="MF_00244"/>
    </source>
</evidence>
<accession>A0ABW5PTM8</accession>
<keyword evidence="6 10" id="KW-0547">Nucleotide-binding</keyword>
<evidence type="ECO:0000313" key="12">
    <source>
        <dbReference type="EMBL" id="MFD2618241.1"/>
    </source>
</evidence>
<sequence>MKRIGLLGGTFDPPHLGHLLIAQEALERCELDQIWFLPSYIPPHKNRIVTDSHHRIEMVNKAINTNPYFQISLIEIERRGKSYTVDTLRQLKDAYPEYQFFFIIGADMIRDLPNWHKIDELCQLTSFIGFRRPGYIAEHPLQAQVHMIDMPQIEISSSDIRNRLKHHRSCMYLLNKEVKDYIKENLLYED</sequence>
<comment type="caution">
    <text evidence="12">The sequence shown here is derived from an EMBL/GenBank/DDBJ whole genome shotgun (WGS) entry which is preliminary data.</text>
</comment>
<evidence type="ECO:0000256" key="6">
    <source>
        <dbReference type="ARBA" id="ARBA00022741"/>
    </source>
</evidence>
<dbReference type="PANTHER" id="PTHR39321:SF3">
    <property type="entry name" value="PHOSPHOPANTETHEINE ADENYLYLTRANSFERASE"/>
    <property type="match status" value="1"/>
</dbReference>
<keyword evidence="5 10" id="KW-0548">Nucleotidyltransferase</keyword>
<proteinExistence type="inferred from homology"/>